<evidence type="ECO:0000313" key="2">
    <source>
        <dbReference type="EMBL" id="OGK22570.1"/>
    </source>
</evidence>
<accession>A0A1F7GU44</accession>
<feature type="region of interest" description="Disordered" evidence="1">
    <location>
        <begin position="1"/>
        <end position="69"/>
    </location>
</feature>
<feature type="region of interest" description="Disordered" evidence="1">
    <location>
        <begin position="108"/>
        <end position="160"/>
    </location>
</feature>
<gene>
    <name evidence="2" type="ORF">A3C24_05410</name>
</gene>
<protein>
    <submittedName>
        <fullName evidence="2">Uncharacterized protein</fullName>
    </submittedName>
</protein>
<feature type="compositionally biased region" description="Basic and acidic residues" evidence="1">
    <location>
        <begin position="14"/>
        <end position="29"/>
    </location>
</feature>
<dbReference type="Proteomes" id="UP000177159">
    <property type="component" value="Unassembled WGS sequence"/>
</dbReference>
<evidence type="ECO:0000256" key="1">
    <source>
        <dbReference type="SAM" id="MobiDB-lite"/>
    </source>
</evidence>
<organism evidence="2 3">
    <name type="scientific">Candidatus Roizmanbacteria bacterium RIFCSPHIGHO2_02_FULL_37_24</name>
    <dbReference type="NCBI Taxonomy" id="1802037"/>
    <lineage>
        <taxon>Bacteria</taxon>
        <taxon>Candidatus Roizmaniibacteriota</taxon>
    </lineage>
</organism>
<dbReference type="AlphaFoldDB" id="A0A1F7GU44"/>
<dbReference type="EMBL" id="MFZM01000041">
    <property type="protein sequence ID" value="OGK22570.1"/>
    <property type="molecule type" value="Genomic_DNA"/>
</dbReference>
<name>A0A1F7GU44_9BACT</name>
<proteinExistence type="predicted"/>
<comment type="caution">
    <text evidence="2">The sequence shown here is derived from an EMBL/GenBank/DDBJ whole genome shotgun (WGS) entry which is preliminary data.</text>
</comment>
<sequence length="160" mass="18475">MTEVIRGGANTGTQRRERFSGRESDDKRYSQWLDQGTPVWFSLPDDFDNPPPGHELGGSTQVGYYGRDRRRRKFVPTTVERMLEGQRDQSIREGQNLWVRNATLTTVTTDRRMPHRNPVEPQTDIPAPIDEPPRMEQAEMPGFEESVTGRPPRSAWDDDY</sequence>
<reference evidence="2 3" key="1">
    <citation type="journal article" date="2016" name="Nat. Commun.">
        <title>Thousands of microbial genomes shed light on interconnected biogeochemical processes in an aquifer system.</title>
        <authorList>
            <person name="Anantharaman K."/>
            <person name="Brown C.T."/>
            <person name="Hug L.A."/>
            <person name="Sharon I."/>
            <person name="Castelle C.J."/>
            <person name="Probst A.J."/>
            <person name="Thomas B.C."/>
            <person name="Singh A."/>
            <person name="Wilkins M.J."/>
            <person name="Karaoz U."/>
            <person name="Brodie E.L."/>
            <person name="Williams K.H."/>
            <person name="Hubbard S.S."/>
            <person name="Banfield J.F."/>
        </authorList>
    </citation>
    <scope>NUCLEOTIDE SEQUENCE [LARGE SCALE GENOMIC DNA]</scope>
</reference>
<evidence type="ECO:0000313" key="3">
    <source>
        <dbReference type="Proteomes" id="UP000177159"/>
    </source>
</evidence>